<evidence type="ECO:0000313" key="1">
    <source>
        <dbReference type="EMBL" id="NMH63632.1"/>
    </source>
</evidence>
<evidence type="ECO:0000313" key="2">
    <source>
        <dbReference type="Proteomes" id="UP000737113"/>
    </source>
</evidence>
<keyword evidence="2" id="KW-1185">Reference proteome</keyword>
<comment type="caution">
    <text evidence="1">The sequence shown here is derived from an EMBL/GenBank/DDBJ whole genome shotgun (WGS) entry which is preliminary data.</text>
</comment>
<dbReference type="RefSeq" id="WP_169562278.1">
    <property type="nucleotide sequence ID" value="NZ_JAAXYH010000001.1"/>
</dbReference>
<dbReference type="Proteomes" id="UP000737113">
    <property type="component" value="Unassembled WGS sequence"/>
</dbReference>
<protein>
    <submittedName>
        <fullName evidence="1">Uncharacterized protein</fullName>
    </submittedName>
</protein>
<sequence>MNISTKNGWHTLSLGEFTKLFIPALSQLLEEEYNFRTHDRPSVGTNSVNWDMTNGNFLIGISWKANEDVSVYSSSQALGEVKLYSNCNDGLNWFKALQNEFPNKLNSEKLSKFRI</sequence>
<organism evidence="1 2">
    <name type="scientific">Shewanella salipaludis</name>
    <dbReference type="NCBI Taxonomy" id="2723052"/>
    <lineage>
        <taxon>Bacteria</taxon>
        <taxon>Pseudomonadati</taxon>
        <taxon>Pseudomonadota</taxon>
        <taxon>Gammaproteobacteria</taxon>
        <taxon>Alteromonadales</taxon>
        <taxon>Shewanellaceae</taxon>
        <taxon>Shewanella</taxon>
    </lineage>
</organism>
<dbReference type="EMBL" id="JAAXYH010000001">
    <property type="protein sequence ID" value="NMH63632.1"/>
    <property type="molecule type" value="Genomic_DNA"/>
</dbReference>
<gene>
    <name evidence="1" type="ORF">HC757_00325</name>
</gene>
<name>A0A972FVZ7_9GAMM</name>
<accession>A0A972FVZ7</accession>
<reference evidence="1" key="1">
    <citation type="submission" date="2020-04" db="EMBL/GenBank/DDBJ databases">
        <title>Description of Shewanella salipaludis sp. nov., isolated from a salt marsh.</title>
        <authorList>
            <person name="Park S."/>
            <person name="Yoon J.-H."/>
        </authorList>
    </citation>
    <scope>NUCLEOTIDE SEQUENCE</scope>
    <source>
        <strain evidence="1">SHSM-M6</strain>
    </source>
</reference>
<dbReference type="AlphaFoldDB" id="A0A972FVZ7"/>
<proteinExistence type="predicted"/>